<comment type="caution">
    <text evidence="1">The sequence shown here is derived from an EMBL/GenBank/DDBJ whole genome shotgun (WGS) entry which is preliminary data.</text>
</comment>
<evidence type="ECO:0000313" key="2">
    <source>
        <dbReference type="Proteomes" id="UP001054837"/>
    </source>
</evidence>
<organism evidence="1 2">
    <name type="scientific">Caerostris darwini</name>
    <dbReference type="NCBI Taxonomy" id="1538125"/>
    <lineage>
        <taxon>Eukaryota</taxon>
        <taxon>Metazoa</taxon>
        <taxon>Ecdysozoa</taxon>
        <taxon>Arthropoda</taxon>
        <taxon>Chelicerata</taxon>
        <taxon>Arachnida</taxon>
        <taxon>Araneae</taxon>
        <taxon>Araneomorphae</taxon>
        <taxon>Entelegynae</taxon>
        <taxon>Araneoidea</taxon>
        <taxon>Araneidae</taxon>
        <taxon>Caerostris</taxon>
    </lineage>
</organism>
<gene>
    <name evidence="1" type="ORF">CDAR_76921</name>
</gene>
<dbReference type="Proteomes" id="UP001054837">
    <property type="component" value="Unassembled WGS sequence"/>
</dbReference>
<sequence>MDTSKPVVPADSWNQLDRAKSDCESETDVISAVHYGINDSKSIRESRCKALFCMNRSERAFCTAQPCPGS</sequence>
<protein>
    <submittedName>
        <fullName evidence="1">Uncharacterized protein</fullName>
    </submittedName>
</protein>
<name>A0AAV4QD53_9ARAC</name>
<keyword evidence="2" id="KW-1185">Reference proteome</keyword>
<accession>A0AAV4QD53</accession>
<proteinExistence type="predicted"/>
<dbReference type="EMBL" id="BPLQ01004264">
    <property type="protein sequence ID" value="GIY06871.1"/>
    <property type="molecule type" value="Genomic_DNA"/>
</dbReference>
<reference evidence="1 2" key="1">
    <citation type="submission" date="2021-06" db="EMBL/GenBank/DDBJ databases">
        <title>Caerostris darwini draft genome.</title>
        <authorList>
            <person name="Kono N."/>
            <person name="Arakawa K."/>
        </authorList>
    </citation>
    <scope>NUCLEOTIDE SEQUENCE [LARGE SCALE GENOMIC DNA]</scope>
</reference>
<dbReference type="AlphaFoldDB" id="A0AAV4QD53"/>
<evidence type="ECO:0000313" key="1">
    <source>
        <dbReference type="EMBL" id="GIY06871.1"/>
    </source>
</evidence>